<feature type="transmembrane region" description="Helical" evidence="2">
    <location>
        <begin position="201"/>
        <end position="225"/>
    </location>
</feature>
<feature type="region of interest" description="Disordered" evidence="1">
    <location>
        <begin position="162"/>
        <end position="183"/>
    </location>
</feature>
<dbReference type="OrthoDB" id="3362246at2759"/>
<dbReference type="EMBL" id="ML122265">
    <property type="protein sequence ID" value="RPD60587.1"/>
    <property type="molecule type" value="Genomic_DNA"/>
</dbReference>
<keyword evidence="2" id="KW-0812">Transmembrane</keyword>
<protein>
    <submittedName>
        <fullName evidence="3">Uncharacterized protein</fullName>
    </submittedName>
</protein>
<feature type="compositionally biased region" description="Low complexity" evidence="1">
    <location>
        <begin position="170"/>
        <end position="183"/>
    </location>
</feature>
<feature type="region of interest" description="Disordered" evidence="1">
    <location>
        <begin position="277"/>
        <end position="302"/>
    </location>
</feature>
<keyword evidence="2" id="KW-0472">Membrane</keyword>
<feature type="region of interest" description="Disordered" evidence="1">
    <location>
        <begin position="386"/>
        <end position="417"/>
    </location>
</feature>
<keyword evidence="4" id="KW-1185">Reference proteome</keyword>
<evidence type="ECO:0000313" key="4">
    <source>
        <dbReference type="Proteomes" id="UP000313359"/>
    </source>
</evidence>
<reference evidence="3" key="1">
    <citation type="journal article" date="2018" name="Genome Biol. Evol.">
        <title>Genomics and development of Lentinus tigrinus, a white-rot wood-decaying mushroom with dimorphic fruiting bodies.</title>
        <authorList>
            <person name="Wu B."/>
            <person name="Xu Z."/>
            <person name="Knudson A."/>
            <person name="Carlson A."/>
            <person name="Chen N."/>
            <person name="Kovaka S."/>
            <person name="LaButti K."/>
            <person name="Lipzen A."/>
            <person name="Pennachio C."/>
            <person name="Riley R."/>
            <person name="Schakwitz W."/>
            <person name="Umezawa K."/>
            <person name="Ohm R.A."/>
            <person name="Grigoriev I.V."/>
            <person name="Nagy L.G."/>
            <person name="Gibbons J."/>
            <person name="Hibbett D."/>
        </authorList>
    </citation>
    <scope>NUCLEOTIDE SEQUENCE [LARGE SCALE GENOMIC DNA]</scope>
    <source>
        <strain evidence="3">ALCF2SS1-6</strain>
    </source>
</reference>
<dbReference type="Proteomes" id="UP000313359">
    <property type="component" value="Unassembled WGS sequence"/>
</dbReference>
<keyword evidence="2" id="KW-1133">Transmembrane helix</keyword>
<name>A0A5C2SBE3_9APHY</name>
<sequence length="417" mass="43529">MESACSSSQSTRTLLRDSVTSSTTRRCSKIAPVSFEPRNSGVVSFLLAALCAVLAVGGVSAQDPLVFNTPQNLTLCAPTNLTWTGGVPPYRLDIEPFSPDNGSQEPSLDQRFLNITVQWLIWTPNFTAGTDVQFNVIDSTESGLAGGHHLVRLGSDTSCLPDASSSANQSPFAPATTSSSIATSTTPAPLFATKRGLSPGAIAGIAVAVAVVAVLAIAGAVWCVLRQRRQARVYKDFDLDRSVASPALSDTTTAVMHENYPSMGICSTLASTDRLSKAVTDTSSPTDTRFASYSGPSSPTLDMESGLRAIPYLVSRSSSPSGSLADLRRSRKNARDTAATSTNISSADLRSATPTQMSDTGSAGAPLASPRTIRFVEMDGGVRLAGEGVERAHQGEGEDAVSDAGTASLPPPYSPYQ</sequence>
<accession>A0A5C2SBE3</accession>
<dbReference type="AlphaFoldDB" id="A0A5C2SBE3"/>
<feature type="compositionally biased region" description="Polar residues" evidence="1">
    <location>
        <begin position="338"/>
        <end position="361"/>
    </location>
</feature>
<evidence type="ECO:0000256" key="1">
    <source>
        <dbReference type="SAM" id="MobiDB-lite"/>
    </source>
</evidence>
<evidence type="ECO:0000256" key="2">
    <source>
        <dbReference type="SAM" id="Phobius"/>
    </source>
</evidence>
<evidence type="ECO:0000313" key="3">
    <source>
        <dbReference type="EMBL" id="RPD60587.1"/>
    </source>
</evidence>
<gene>
    <name evidence="3" type="ORF">L227DRAFT_611128</name>
</gene>
<feature type="compositionally biased region" description="Polar residues" evidence="1">
    <location>
        <begin position="277"/>
        <end position="300"/>
    </location>
</feature>
<feature type="region of interest" description="Disordered" evidence="1">
    <location>
        <begin position="316"/>
        <end position="371"/>
    </location>
</feature>
<proteinExistence type="predicted"/>
<organism evidence="3 4">
    <name type="scientific">Lentinus tigrinus ALCF2SS1-6</name>
    <dbReference type="NCBI Taxonomy" id="1328759"/>
    <lineage>
        <taxon>Eukaryota</taxon>
        <taxon>Fungi</taxon>
        <taxon>Dikarya</taxon>
        <taxon>Basidiomycota</taxon>
        <taxon>Agaricomycotina</taxon>
        <taxon>Agaricomycetes</taxon>
        <taxon>Polyporales</taxon>
        <taxon>Polyporaceae</taxon>
        <taxon>Lentinus</taxon>
    </lineage>
</organism>